<feature type="transmembrane region" description="Helical" evidence="6">
    <location>
        <begin position="41"/>
        <end position="59"/>
    </location>
</feature>
<evidence type="ECO:0000313" key="8">
    <source>
        <dbReference type="EMBL" id="SHI85376.1"/>
    </source>
</evidence>
<dbReference type="InterPro" id="IPR051206">
    <property type="entry name" value="NAMLAA_amidase_2"/>
</dbReference>
<dbReference type="PANTHER" id="PTHR30417:SF1">
    <property type="entry name" value="N-ACETYLMURAMOYL-L-ALANINE AMIDASE AMID"/>
    <property type="match status" value="1"/>
</dbReference>
<dbReference type="Gene3D" id="3.40.80.10">
    <property type="entry name" value="Peptidoglycan recognition protein-like"/>
    <property type="match status" value="1"/>
</dbReference>
<evidence type="ECO:0000256" key="5">
    <source>
        <dbReference type="SAM" id="Coils"/>
    </source>
</evidence>
<sequence>MTTEAAENEIKLTELAIKKAELKAKETELTKAHRFSITTSIPLLIALVGLAASAITAVVQKSTSIELERNRFRSSLLLKALDAQGTENISKTLLFMVDTKILEDKDGSIRRAANKPEELPTERDTTARIKFGTPKTPRVIDKIVVSDTGIETDYARLLAAMKQPAIMASYHYLVDMDGHVHSMVADSLIAYHAGKSEVNAHSLGIGVMHIPDNSQGYSRNQIASLKQLIHQLSTKYRIKPANVNGKNHYNPSRRCDFDLIRAEVLASGGTPHPR</sequence>
<evidence type="ECO:0000256" key="2">
    <source>
        <dbReference type="ARBA" id="ARBA00011901"/>
    </source>
</evidence>
<dbReference type="InterPro" id="IPR036505">
    <property type="entry name" value="Amidase/PGRP_sf"/>
</dbReference>
<keyword evidence="9" id="KW-1185">Reference proteome</keyword>
<keyword evidence="6" id="KW-0812">Transmembrane</keyword>
<dbReference type="SMART" id="SM00644">
    <property type="entry name" value="Ami_2"/>
    <property type="match status" value="1"/>
</dbReference>
<feature type="domain" description="N-acetylmuramoyl-L-alanine amidase" evidence="7">
    <location>
        <begin position="131"/>
        <end position="252"/>
    </location>
</feature>
<evidence type="ECO:0000256" key="3">
    <source>
        <dbReference type="ARBA" id="ARBA00022801"/>
    </source>
</evidence>
<protein>
    <recommendedName>
        <fullName evidence="2">N-acetylmuramoyl-L-alanine amidase</fullName>
        <ecNumber evidence="2">3.5.1.28</ecNumber>
    </recommendedName>
</protein>
<keyword evidence="6" id="KW-1133">Transmembrane helix</keyword>
<dbReference type="Proteomes" id="UP000184418">
    <property type="component" value="Unassembled WGS sequence"/>
</dbReference>
<accession>A0A1M6EIX9</accession>
<evidence type="ECO:0000256" key="6">
    <source>
        <dbReference type="SAM" id="Phobius"/>
    </source>
</evidence>
<name>A0A1M6EIX9_9BACT</name>
<dbReference type="OrthoDB" id="9794842at2"/>
<feature type="coiled-coil region" evidence="5">
    <location>
        <begin position="3"/>
        <end position="30"/>
    </location>
</feature>
<dbReference type="EC" id="3.5.1.28" evidence="2"/>
<dbReference type="InterPro" id="IPR002502">
    <property type="entry name" value="Amidase_domain"/>
</dbReference>
<comment type="catalytic activity">
    <reaction evidence="1">
        <text>Hydrolyzes the link between N-acetylmuramoyl residues and L-amino acid residues in certain cell-wall glycopeptides.</text>
        <dbReference type="EC" id="3.5.1.28"/>
    </reaction>
</comment>
<evidence type="ECO:0000259" key="7">
    <source>
        <dbReference type="SMART" id="SM00644"/>
    </source>
</evidence>
<reference evidence="8 9" key="1">
    <citation type="submission" date="2016-11" db="EMBL/GenBank/DDBJ databases">
        <authorList>
            <person name="Jaros S."/>
            <person name="Januszkiewicz K."/>
            <person name="Wedrychowicz H."/>
        </authorList>
    </citation>
    <scope>NUCLEOTIDE SEQUENCE [LARGE SCALE GENOMIC DNA]</scope>
    <source>
        <strain evidence="8 9">DSM 21074</strain>
    </source>
</reference>
<evidence type="ECO:0000256" key="1">
    <source>
        <dbReference type="ARBA" id="ARBA00001561"/>
    </source>
</evidence>
<dbReference type="EMBL" id="FQYN01000003">
    <property type="protein sequence ID" value="SHI85376.1"/>
    <property type="molecule type" value="Genomic_DNA"/>
</dbReference>
<keyword evidence="5" id="KW-0175">Coiled coil</keyword>
<dbReference type="GO" id="GO:0008745">
    <property type="term" value="F:N-acetylmuramoyl-L-alanine amidase activity"/>
    <property type="evidence" value="ECO:0007669"/>
    <property type="project" value="UniProtKB-EC"/>
</dbReference>
<dbReference type="Pfam" id="PF01510">
    <property type="entry name" value="Amidase_2"/>
    <property type="match status" value="1"/>
</dbReference>
<gene>
    <name evidence="8" type="ORF">SAMN02745146_1703</name>
</gene>
<dbReference type="GO" id="GO:0071555">
    <property type="term" value="P:cell wall organization"/>
    <property type="evidence" value="ECO:0007669"/>
    <property type="project" value="UniProtKB-KW"/>
</dbReference>
<dbReference type="CDD" id="cd06583">
    <property type="entry name" value="PGRP"/>
    <property type="match status" value="1"/>
</dbReference>
<dbReference type="SUPFAM" id="SSF55846">
    <property type="entry name" value="N-acetylmuramoyl-L-alanine amidase-like"/>
    <property type="match status" value="1"/>
</dbReference>
<dbReference type="GO" id="GO:0009253">
    <property type="term" value="P:peptidoglycan catabolic process"/>
    <property type="evidence" value="ECO:0007669"/>
    <property type="project" value="InterPro"/>
</dbReference>
<dbReference type="AlphaFoldDB" id="A0A1M6EIX9"/>
<dbReference type="RefSeq" id="WP_073107734.1">
    <property type="nucleotide sequence ID" value="NZ_FQYN01000003.1"/>
</dbReference>
<evidence type="ECO:0000256" key="4">
    <source>
        <dbReference type="ARBA" id="ARBA00023316"/>
    </source>
</evidence>
<proteinExistence type="predicted"/>
<keyword evidence="4" id="KW-0961">Cell wall biogenesis/degradation</keyword>
<evidence type="ECO:0000313" key="9">
    <source>
        <dbReference type="Proteomes" id="UP000184418"/>
    </source>
</evidence>
<dbReference type="GO" id="GO:0009254">
    <property type="term" value="P:peptidoglycan turnover"/>
    <property type="evidence" value="ECO:0007669"/>
    <property type="project" value="TreeGrafter"/>
</dbReference>
<keyword evidence="6" id="KW-0472">Membrane</keyword>
<keyword evidence="3" id="KW-0378">Hydrolase</keyword>
<organism evidence="8 9">
    <name type="scientific">Hymenobacter daecheongensis DSM 21074</name>
    <dbReference type="NCBI Taxonomy" id="1121955"/>
    <lineage>
        <taxon>Bacteria</taxon>
        <taxon>Pseudomonadati</taxon>
        <taxon>Bacteroidota</taxon>
        <taxon>Cytophagia</taxon>
        <taxon>Cytophagales</taxon>
        <taxon>Hymenobacteraceae</taxon>
        <taxon>Hymenobacter</taxon>
    </lineage>
</organism>
<dbReference type="PANTHER" id="PTHR30417">
    <property type="entry name" value="N-ACETYLMURAMOYL-L-ALANINE AMIDASE AMID"/>
    <property type="match status" value="1"/>
</dbReference>